<keyword evidence="2" id="KW-0732">Signal</keyword>
<evidence type="ECO:0000313" key="3">
    <source>
        <dbReference type="EMBL" id="KAD4585543.1"/>
    </source>
</evidence>
<dbReference type="AlphaFoldDB" id="A0A5N6NDX3"/>
<name>A0A5N6NDX3_9ASTR</name>
<feature type="region of interest" description="Disordered" evidence="1">
    <location>
        <begin position="49"/>
        <end position="160"/>
    </location>
</feature>
<evidence type="ECO:0000256" key="2">
    <source>
        <dbReference type="SAM" id="SignalP"/>
    </source>
</evidence>
<organism evidence="3 4">
    <name type="scientific">Mikania micrantha</name>
    <name type="common">bitter vine</name>
    <dbReference type="NCBI Taxonomy" id="192012"/>
    <lineage>
        <taxon>Eukaryota</taxon>
        <taxon>Viridiplantae</taxon>
        <taxon>Streptophyta</taxon>
        <taxon>Embryophyta</taxon>
        <taxon>Tracheophyta</taxon>
        <taxon>Spermatophyta</taxon>
        <taxon>Magnoliopsida</taxon>
        <taxon>eudicotyledons</taxon>
        <taxon>Gunneridae</taxon>
        <taxon>Pentapetalae</taxon>
        <taxon>asterids</taxon>
        <taxon>campanulids</taxon>
        <taxon>Asterales</taxon>
        <taxon>Asteraceae</taxon>
        <taxon>Asteroideae</taxon>
        <taxon>Heliantheae alliance</taxon>
        <taxon>Eupatorieae</taxon>
        <taxon>Mikania</taxon>
    </lineage>
</organism>
<accession>A0A5N6NDX3</accession>
<protein>
    <submittedName>
        <fullName evidence="3">Uncharacterized protein</fullName>
    </submittedName>
</protein>
<feature type="compositionally biased region" description="Pro residues" evidence="1">
    <location>
        <begin position="141"/>
        <end position="151"/>
    </location>
</feature>
<comment type="caution">
    <text evidence="3">The sequence shown here is derived from an EMBL/GenBank/DDBJ whole genome shotgun (WGS) entry which is preliminary data.</text>
</comment>
<sequence>MTIMKFALVSLTLFVLLKAYNARRLQDVSINENFELTLHSSPLLLSSHDHSTYGRVNTPPPPPNGAPSKGQATYGRKNLSPPPPKGSPSRGNTFYGGDKPSSKQDILVEQTNFGQEDSRTPPSPNPNGSQGQGRYDRVKPGAPPPPKPADPIHPLVSDGGSACTGLSSSSAIDYQTNLDRWHSIAFYRLSTYAIRVFKYLG</sequence>
<gene>
    <name evidence="3" type="ORF">E3N88_23144</name>
</gene>
<feature type="chain" id="PRO_5024452386" evidence="2">
    <location>
        <begin position="23"/>
        <end position="201"/>
    </location>
</feature>
<reference evidence="3 4" key="1">
    <citation type="submission" date="2019-05" db="EMBL/GenBank/DDBJ databases">
        <title>Mikania micrantha, genome provides insights into the molecular mechanism of rapid growth.</title>
        <authorList>
            <person name="Liu B."/>
        </authorList>
    </citation>
    <scope>NUCLEOTIDE SEQUENCE [LARGE SCALE GENOMIC DNA]</scope>
    <source>
        <strain evidence="3">NLD-2019</strain>
        <tissue evidence="3">Leaf</tissue>
    </source>
</reference>
<evidence type="ECO:0000256" key="1">
    <source>
        <dbReference type="SAM" id="MobiDB-lite"/>
    </source>
</evidence>
<dbReference type="EMBL" id="SZYD01000012">
    <property type="protein sequence ID" value="KAD4585543.1"/>
    <property type="molecule type" value="Genomic_DNA"/>
</dbReference>
<keyword evidence="4" id="KW-1185">Reference proteome</keyword>
<feature type="signal peptide" evidence="2">
    <location>
        <begin position="1"/>
        <end position="22"/>
    </location>
</feature>
<dbReference type="Proteomes" id="UP000326396">
    <property type="component" value="Linkage Group LG2"/>
</dbReference>
<evidence type="ECO:0000313" key="4">
    <source>
        <dbReference type="Proteomes" id="UP000326396"/>
    </source>
</evidence>
<proteinExistence type="predicted"/>